<keyword evidence="2" id="KW-0677">Repeat</keyword>
<reference evidence="4" key="2">
    <citation type="submission" date="2021-05" db="EMBL/GenBank/DDBJ databases">
        <authorList>
            <person name="Pain A."/>
        </authorList>
    </citation>
    <scope>NUCLEOTIDE SEQUENCE</scope>
    <source>
        <strain evidence="4">1802A</strain>
    </source>
</reference>
<dbReference type="InterPro" id="IPR050459">
    <property type="entry name" value="WD_repeat_RBAP46/RBAP48/MSI1"/>
</dbReference>
<sequence length="399" mass="45275">MEEERHNWLVNTRVLYNFISCIRLPHQPLAVEFLPTMSWRREAVEGVAFQYLACGLQAEPGENVSLYVIEVAMPTEPIKEELRRYSQCVDYEGFPLENYREPMYQCVSKGELSGDINRVRSHAYEGKGFLAAKSTDVYVYDIERGIKEDEDLKPIFTFSDHEKEGYGLAFHKNNPTLGSCSDDGLVNVWELNEGKLVYNFQYPEGLNCMEFLGEENRAVVAAEDGRVLIVDMRQPDVAGKTANVDGAINAISCHRLNHDIFATGSTSGVVHIWDYRKLDQPVHEIKAHDGSIVRLHFNDSYPNLFASASDDSTVRVFDLDEVDSEPDDMDEDEGDSANELVFTHTGHQEQVYDFCWSADGSMDTFVASVGEDYCLQLWQMTDDILNYSSDDDDENTDNI</sequence>
<dbReference type="InterPro" id="IPR001680">
    <property type="entry name" value="WD40_rpt"/>
</dbReference>
<keyword evidence="1 3" id="KW-0853">WD repeat</keyword>
<name>A0AAD9GG76_BABDI</name>
<dbReference type="Gene3D" id="2.130.10.10">
    <property type="entry name" value="YVTN repeat-like/Quinoprotein amine dehydrogenase"/>
    <property type="match status" value="1"/>
</dbReference>
<dbReference type="PANTHER" id="PTHR22850">
    <property type="entry name" value="WD40 REPEAT FAMILY"/>
    <property type="match status" value="1"/>
</dbReference>
<evidence type="ECO:0000256" key="2">
    <source>
        <dbReference type="ARBA" id="ARBA00022737"/>
    </source>
</evidence>
<evidence type="ECO:0000256" key="3">
    <source>
        <dbReference type="PROSITE-ProRule" id="PRU00221"/>
    </source>
</evidence>
<dbReference type="Pfam" id="PF00400">
    <property type="entry name" value="WD40"/>
    <property type="match status" value="3"/>
</dbReference>
<dbReference type="InterPro" id="IPR015943">
    <property type="entry name" value="WD40/YVTN_repeat-like_dom_sf"/>
</dbReference>
<dbReference type="AlphaFoldDB" id="A0AAD9GG76"/>
<dbReference type="InterPro" id="IPR019775">
    <property type="entry name" value="WD40_repeat_CS"/>
</dbReference>
<dbReference type="InterPro" id="IPR036322">
    <property type="entry name" value="WD40_repeat_dom_sf"/>
</dbReference>
<dbReference type="EMBL" id="JAHBMH010000033">
    <property type="protein sequence ID" value="KAK1937591.1"/>
    <property type="molecule type" value="Genomic_DNA"/>
</dbReference>
<protein>
    <submittedName>
        <fullName evidence="4">Chromatin assembly factor 1 subunit C</fullName>
    </submittedName>
</protein>
<evidence type="ECO:0000256" key="1">
    <source>
        <dbReference type="ARBA" id="ARBA00022574"/>
    </source>
</evidence>
<dbReference type="Proteomes" id="UP001195914">
    <property type="component" value="Unassembled WGS sequence"/>
</dbReference>
<comment type="caution">
    <text evidence="4">The sequence shown here is derived from an EMBL/GenBank/DDBJ whole genome shotgun (WGS) entry which is preliminary data.</text>
</comment>
<evidence type="ECO:0000313" key="4">
    <source>
        <dbReference type="EMBL" id="KAK1937591.1"/>
    </source>
</evidence>
<gene>
    <name evidence="4" type="ORF">X943_003170</name>
</gene>
<dbReference type="PROSITE" id="PS50294">
    <property type="entry name" value="WD_REPEATS_REGION"/>
    <property type="match status" value="1"/>
</dbReference>
<dbReference type="SMART" id="SM00320">
    <property type="entry name" value="WD40"/>
    <property type="match status" value="5"/>
</dbReference>
<feature type="repeat" description="WD" evidence="3">
    <location>
        <begin position="285"/>
        <end position="320"/>
    </location>
</feature>
<evidence type="ECO:0000313" key="5">
    <source>
        <dbReference type="Proteomes" id="UP001195914"/>
    </source>
</evidence>
<dbReference type="SUPFAM" id="SSF50978">
    <property type="entry name" value="WD40 repeat-like"/>
    <property type="match status" value="1"/>
</dbReference>
<keyword evidence="5" id="KW-1185">Reference proteome</keyword>
<feature type="repeat" description="WD" evidence="3">
    <location>
        <begin position="158"/>
        <end position="199"/>
    </location>
</feature>
<organism evidence="4 5">
    <name type="scientific">Babesia divergens</name>
    <dbReference type="NCBI Taxonomy" id="32595"/>
    <lineage>
        <taxon>Eukaryota</taxon>
        <taxon>Sar</taxon>
        <taxon>Alveolata</taxon>
        <taxon>Apicomplexa</taxon>
        <taxon>Aconoidasida</taxon>
        <taxon>Piroplasmida</taxon>
        <taxon>Babesiidae</taxon>
        <taxon>Babesia</taxon>
    </lineage>
</organism>
<proteinExistence type="predicted"/>
<dbReference type="PROSITE" id="PS50082">
    <property type="entry name" value="WD_REPEATS_2"/>
    <property type="match status" value="2"/>
</dbReference>
<accession>A0AAD9GG76</accession>
<reference evidence="4" key="1">
    <citation type="journal article" date="2014" name="Nucleic Acids Res.">
        <title>The evolutionary dynamics of variant antigen genes in Babesia reveal a history of genomic innovation underlying host-parasite interaction.</title>
        <authorList>
            <person name="Jackson A.P."/>
            <person name="Otto T.D."/>
            <person name="Darby A."/>
            <person name="Ramaprasad A."/>
            <person name="Xia D."/>
            <person name="Echaide I.E."/>
            <person name="Farber M."/>
            <person name="Gahlot S."/>
            <person name="Gamble J."/>
            <person name="Gupta D."/>
            <person name="Gupta Y."/>
            <person name="Jackson L."/>
            <person name="Malandrin L."/>
            <person name="Malas T.B."/>
            <person name="Moussa E."/>
            <person name="Nair M."/>
            <person name="Reid A.J."/>
            <person name="Sanders M."/>
            <person name="Sharma J."/>
            <person name="Tracey A."/>
            <person name="Quail M.A."/>
            <person name="Weir W."/>
            <person name="Wastling J.M."/>
            <person name="Hall N."/>
            <person name="Willadsen P."/>
            <person name="Lingelbach K."/>
            <person name="Shiels B."/>
            <person name="Tait A."/>
            <person name="Berriman M."/>
            <person name="Allred D.R."/>
            <person name="Pain A."/>
        </authorList>
    </citation>
    <scope>NUCLEOTIDE SEQUENCE</scope>
    <source>
        <strain evidence="4">1802A</strain>
    </source>
</reference>
<dbReference type="PROSITE" id="PS00678">
    <property type="entry name" value="WD_REPEATS_1"/>
    <property type="match status" value="1"/>
</dbReference>